<organism evidence="1 2">
    <name type="scientific">Pseudomonas luteola</name>
    <dbReference type="NCBI Taxonomy" id="47886"/>
    <lineage>
        <taxon>Bacteria</taxon>
        <taxon>Pseudomonadati</taxon>
        <taxon>Pseudomonadota</taxon>
        <taxon>Gammaproteobacteria</taxon>
        <taxon>Pseudomonadales</taxon>
        <taxon>Pseudomonadaceae</taxon>
        <taxon>Pseudomonas</taxon>
    </lineage>
</organism>
<proteinExistence type="predicted"/>
<protein>
    <submittedName>
        <fullName evidence="1">DUF4145 domain-containing protein</fullName>
    </submittedName>
</protein>
<sequence length="243" mass="28139">MPAFHFIDIHEFGRVTRDREPNFCPHCAHRIAPEELEWNVAYAESYSEAELECTCRCTNQDCRRLFIATYRLEIKTAANDLEKLAQYSGNQRAIFKLDSSYPRYIPKTTFSAEVAELSPQFVEIYQQAETAEALGLQQVCGLGYRKAVEFLVKDFCISQVQEGERQSILSAPLMQCISRFIDDNRVKTVATRAAWLGNDEAHYVRKWVGRDVSDLRMLIRLLCNWIESTLLTSRYEDEMPSNR</sequence>
<comment type="caution">
    <text evidence="1">The sequence shown here is derived from an EMBL/GenBank/DDBJ whole genome shotgun (WGS) entry which is preliminary data.</text>
</comment>
<dbReference type="RefSeq" id="WP_019364509.1">
    <property type="nucleotide sequence ID" value="NZ_CP044084.1"/>
</dbReference>
<dbReference type="EMBL" id="JADTXM010000021">
    <property type="protein sequence ID" value="MBH3441447.1"/>
    <property type="molecule type" value="Genomic_DNA"/>
</dbReference>
<accession>A0ABS0MXL3</accession>
<evidence type="ECO:0000313" key="1">
    <source>
        <dbReference type="EMBL" id="MBH3441447.1"/>
    </source>
</evidence>
<name>A0ABS0MXL3_PSELU</name>
<evidence type="ECO:0000313" key="2">
    <source>
        <dbReference type="Proteomes" id="UP000638986"/>
    </source>
</evidence>
<dbReference type="Proteomes" id="UP000638986">
    <property type="component" value="Unassembled WGS sequence"/>
</dbReference>
<gene>
    <name evidence="1" type="ORF">I5Q09_22455</name>
</gene>
<reference evidence="1 2" key="1">
    <citation type="submission" date="2020-11" db="EMBL/GenBank/DDBJ databases">
        <title>Enhanced detection system for hospital associated transmission using whole genome sequencing surveillance.</title>
        <authorList>
            <person name="Harrison L.H."/>
            <person name="Van Tyne D."/>
            <person name="Marsh J.W."/>
            <person name="Griffith M.P."/>
            <person name="Snyder D.J."/>
            <person name="Cooper V.S."/>
            <person name="Mustapha M."/>
        </authorList>
    </citation>
    <scope>NUCLEOTIDE SEQUENCE [LARGE SCALE GENOMIC DNA]</scope>
    <source>
        <strain evidence="1 2">PSB00013</strain>
    </source>
</reference>